<evidence type="ECO:0000256" key="1">
    <source>
        <dbReference type="ARBA" id="ARBA00004141"/>
    </source>
</evidence>
<feature type="transmembrane region" description="Helical" evidence="8">
    <location>
        <begin position="493"/>
        <end position="512"/>
    </location>
</feature>
<dbReference type="InterPro" id="IPR018491">
    <property type="entry name" value="SLC12_C"/>
</dbReference>
<feature type="transmembrane region" description="Helical" evidence="8">
    <location>
        <begin position="309"/>
        <end position="329"/>
    </location>
</feature>
<feature type="domain" description="Amino acid permease/ SLC12A" evidence="9">
    <location>
        <begin position="84"/>
        <end position="174"/>
    </location>
</feature>
<dbReference type="EMBL" id="JAWJWE010000038">
    <property type="protein sequence ID" value="KAK6623333.1"/>
    <property type="molecule type" value="Genomic_DNA"/>
</dbReference>
<reference evidence="11 12" key="1">
    <citation type="submission" date="2023-10" db="EMBL/GenBank/DDBJ databases">
        <title>Genomes of two closely related lineages of the louse Polyplax serrata with different host specificities.</title>
        <authorList>
            <person name="Martinu J."/>
            <person name="Tarabai H."/>
            <person name="Stefka J."/>
            <person name="Hypsa V."/>
        </authorList>
    </citation>
    <scope>NUCLEOTIDE SEQUENCE [LARGE SCALE GENOMIC DNA]</scope>
    <source>
        <strain evidence="11">HR10_N</strain>
    </source>
</reference>
<organism evidence="11 12">
    <name type="scientific">Polyplax serrata</name>
    <name type="common">Common mouse louse</name>
    <dbReference type="NCBI Taxonomy" id="468196"/>
    <lineage>
        <taxon>Eukaryota</taxon>
        <taxon>Metazoa</taxon>
        <taxon>Ecdysozoa</taxon>
        <taxon>Arthropoda</taxon>
        <taxon>Hexapoda</taxon>
        <taxon>Insecta</taxon>
        <taxon>Pterygota</taxon>
        <taxon>Neoptera</taxon>
        <taxon>Paraneoptera</taxon>
        <taxon>Psocodea</taxon>
        <taxon>Troctomorpha</taxon>
        <taxon>Phthiraptera</taxon>
        <taxon>Anoplura</taxon>
        <taxon>Polyplacidae</taxon>
        <taxon>Polyplax</taxon>
    </lineage>
</organism>
<evidence type="ECO:0000256" key="4">
    <source>
        <dbReference type="ARBA" id="ARBA00022448"/>
    </source>
</evidence>
<gene>
    <name evidence="11" type="ORF">RUM43_009185</name>
</gene>
<dbReference type="InterPro" id="IPR004841">
    <property type="entry name" value="AA-permease/SLC12A_dom"/>
</dbReference>
<sequence length="951" mass="106085">MLNPEEAAINALAADTEASTSPTATVKSSGERIPLILRKRLFRNFFSLPKRNEGNNGYVEFANHGEETGRMLGTFAGVFCPVALSMFSALLFLRVGFLVGNAGLLFTLGQFVIAYMILVFTVASICAISTNGAVEGGGAYFMISRTLGPEFGGSIGTLFFLANIVSSALYITGCVEGFIENFGPGGYLASSNQKYQLQDGEWWRFLYCSILNFLNLIIPIPMRNTLVQNETFHVNGTYTGLDWNTFTENLYANYSRDYTSSNSSVIGFATVFGVLFSGVTGIMAGANMSGMTQSKRKKLFSNKEHLQNFWSPLIFRAVALLSAQPYLLIHMAQQKFRSNNTVNYGFPSQLTVDKKKMSRELKEPSKSISTGTLSAVAFTFVCYIVMSSLSAGTTTRFLLQNNYIFLLAINLWPPFITIGTLTATFSASLSNFIGSSRVLEALAKDNVYGFILNFVSKGTYKGNPIAAVFVSFVLVEFILLLGSLNLIAQINSVLFLLSYLATNLACLGLELASAPNFRPTFKYFSWHTASFGLISTLLMMFVINSVYAIMSIVLCLLLIVCLHLLLPSRKYQWGSISQALIFHQVRKYLLLLDPRKEHVKFWRPQILLLVNNPRTCCPLISFVNDIKKGGLYILGHVQAGSDFLNISTDTTLEEYPYWLSLVDSLKVKAFIELTVAKTVREGFHHLVRISGMGAMKPNTIFLGFYDDEVPVDFFGTENPYSTKVFHEIDVFQMRELSKKELTVDDYVGIVSDVLKMKKNLCICRRFHNLKKIGSKSPDTYIDVWPINFFSPNPDDPFGTTSLFMFQLACILNMVPGWKKLKLRIFLCDHDLERLPVSEARLSQLLLSLRIEASIHKVSEWSTCYSSLTGGSIYSEGTSNSNKKSYFARVNGLIRSMSDRTSCLFLYLPTEFSEMQDLSNFASYMKYLTDLTADLPPTLLVHGIHGVTSTTL</sequence>
<comment type="caution">
    <text evidence="11">The sequence shown here is derived from an EMBL/GenBank/DDBJ whole genome shotgun (WGS) entry which is preliminary data.</text>
</comment>
<proteinExistence type="inferred from homology"/>
<dbReference type="GO" id="GO:0055064">
    <property type="term" value="P:chloride ion homeostasis"/>
    <property type="evidence" value="ECO:0007669"/>
    <property type="project" value="TreeGrafter"/>
</dbReference>
<dbReference type="Gene3D" id="1.20.1740.10">
    <property type="entry name" value="Amino acid/polyamine transporter I"/>
    <property type="match status" value="2"/>
</dbReference>
<evidence type="ECO:0000256" key="2">
    <source>
        <dbReference type="ARBA" id="ARBA00010593"/>
    </source>
</evidence>
<evidence type="ECO:0000256" key="3">
    <source>
        <dbReference type="ARBA" id="ARBA00019359"/>
    </source>
</evidence>
<dbReference type="PANTHER" id="PTHR11827">
    <property type="entry name" value="SOLUTE CARRIER FAMILY 12, CATION COTRANSPORTERS"/>
    <property type="match status" value="1"/>
</dbReference>
<evidence type="ECO:0000313" key="12">
    <source>
        <dbReference type="Proteomes" id="UP001372834"/>
    </source>
</evidence>
<keyword evidence="4" id="KW-0813">Transport</keyword>
<evidence type="ECO:0000259" key="10">
    <source>
        <dbReference type="Pfam" id="PF03522"/>
    </source>
</evidence>
<dbReference type="GO" id="GO:0006884">
    <property type="term" value="P:cell volume homeostasis"/>
    <property type="evidence" value="ECO:0007669"/>
    <property type="project" value="TreeGrafter"/>
</dbReference>
<feature type="transmembrane region" description="Helical" evidence="8">
    <location>
        <begin position="367"/>
        <end position="391"/>
    </location>
</feature>
<feature type="domain" description="SLC12A transporter C-terminal" evidence="10">
    <location>
        <begin position="618"/>
        <end position="706"/>
    </location>
</feature>
<dbReference type="GO" id="GO:0015379">
    <property type="term" value="F:potassium:chloride symporter activity"/>
    <property type="evidence" value="ECO:0007669"/>
    <property type="project" value="TreeGrafter"/>
</dbReference>
<evidence type="ECO:0000256" key="7">
    <source>
        <dbReference type="ARBA" id="ARBA00023136"/>
    </source>
</evidence>
<feature type="transmembrane region" description="Helical" evidence="8">
    <location>
        <begin position="155"/>
        <end position="179"/>
    </location>
</feature>
<evidence type="ECO:0000313" key="11">
    <source>
        <dbReference type="EMBL" id="KAK6623333.1"/>
    </source>
</evidence>
<keyword evidence="7 8" id="KW-0472">Membrane</keyword>
<dbReference type="Pfam" id="PF00324">
    <property type="entry name" value="AA_permease"/>
    <property type="match status" value="2"/>
</dbReference>
<keyword evidence="6 8" id="KW-1133">Transmembrane helix</keyword>
<feature type="transmembrane region" description="Helical" evidence="8">
    <location>
        <begin position="113"/>
        <end position="134"/>
    </location>
</feature>
<dbReference type="PANTHER" id="PTHR11827:SF72">
    <property type="entry name" value="GH08340P"/>
    <property type="match status" value="1"/>
</dbReference>
<comment type="subcellular location">
    <subcellularLocation>
        <location evidence="1">Membrane</location>
        <topology evidence="1">Multi-pass membrane protein</topology>
    </subcellularLocation>
</comment>
<feature type="transmembrane region" description="Helical" evidence="8">
    <location>
        <begin position="265"/>
        <end position="289"/>
    </location>
</feature>
<keyword evidence="5 8" id="KW-0812">Transmembrane</keyword>
<feature type="transmembrane region" description="Helical" evidence="8">
    <location>
        <begin position="524"/>
        <end position="543"/>
    </location>
</feature>
<dbReference type="InterPro" id="IPR004842">
    <property type="entry name" value="SLC12A_fam"/>
</dbReference>
<evidence type="ECO:0000256" key="6">
    <source>
        <dbReference type="ARBA" id="ARBA00022989"/>
    </source>
</evidence>
<evidence type="ECO:0000256" key="5">
    <source>
        <dbReference type="ARBA" id="ARBA00022692"/>
    </source>
</evidence>
<feature type="domain" description="Amino acid permease/ SLC12A" evidence="9">
    <location>
        <begin position="357"/>
        <end position="607"/>
    </location>
</feature>
<dbReference type="Pfam" id="PF03522">
    <property type="entry name" value="SLC12"/>
    <property type="match status" value="1"/>
</dbReference>
<comment type="similarity">
    <text evidence="2">Belongs to the SLC12A transporter family.</text>
</comment>
<feature type="transmembrane region" description="Helical" evidence="8">
    <location>
        <begin position="403"/>
        <end position="427"/>
    </location>
</feature>
<dbReference type="GO" id="GO:0055075">
    <property type="term" value="P:potassium ion homeostasis"/>
    <property type="evidence" value="ECO:0007669"/>
    <property type="project" value="TreeGrafter"/>
</dbReference>
<dbReference type="GO" id="GO:0016020">
    <property type="term" value="C:membrane"/>
    <property type="evidence" value="ECO:0007669"/>
    <property type="project" value="UniProtKB-SubCell"/>
</dbReference>
<accession>A0AAN8PHV7</accession>
<feature type="transmembrane region" description="Helical" evidence="8">
    <location>
        <begin position="72"/>
        <end position="93"/>
    </location>
</feature>
<evidence type="ECO:0000256" key="8">
    <source>
        <dbReference type="SAM" id="Phobius"/>
    </source>
</evidence>
<protein>
    <recommendedName>
        <fullName evidence="3">Solute carrier family 12 member 9</fullName>
    </recommendedName>
</protein>
<dbReference type="FunFam" id="1.20.1740.10:FF:000013">
    <property type="entry name" value="Solute carrier family 12 member"/>
    <property type="match status" value="1"/>
</dbReference>
<evidence type="ECO:0000259" key="9">
    <source>
        <dbReference type="Pfam" id="PF00324"/>
    </source>
</evidence>
<dbReference type="AlphaFoldDB" id="A0AAN8PHV7"/>
<feature type="transmembrane region" description="Helical" evidence="8">
    <location>
        <begin position="549"/>
        <end position="566"/>
    </location>
</feature>
<name>A0AAN8PHV7_POLSC</name>
<feature type="transmembrane region" description="Helical" evidence="8">
    <location>
        <begin position="465"/>
        <end position="487"/>
    </location>
</feature>
<dbReference type="Proteomes" id="UP001372834">
    <property type="component" value="Unassembled WGS sequence"/>
</dbReference>